<evidence type="ECO:0000313" key="1">
    <source>
        <dbReference type="EMBL" id="MBF1166049.1"/>
    </source>
</evidence>
<dbReference type="EMBL" id="JABZMI010000338">
    <property type="protein sequence ID" value="MBF1166049.1"/>
    <property type="molecule type" value="Genomic_DNA"/>
</dbReference>
<name>A0A930G033_9RHOO</name>
<evidence type="ECO:0000313" key="2">
    <source>
        <dbReference type="Proteomes" id="UP000718593"/>
    </source>
</evidence>
<reference evidence="1" key="1">
    <citation type="submission" date="2020-04" db="EMBL/GenBank/DDBJ databases">
        <title>Deep metagenomics examines the oral microbiome during advanced dental caries in children, revealing novel taxa and co-occurrences with host molecules.</title>
        <authorList>
            <person name="Baker J.L."/>
            <person name="Morton J.T."/>
            <person name="Dinis M."/>
            <person name="Alvarez R."/>
            <person name="Tran N.C."/>
            <person name="Knight R."/>
            <person name="Edlund A."/>
        </authorList>
    </citation>
    <scope>NUCLEOTIDE SEQUENCE</scope>
    <source>
        <strain evidence="1">JCVI_32_bin.24</strain>
    </source>
</reference>
<organism evidence="1 2">
    <name type="scientific">Dechloromonas agitata</name>
    <dbReference type="NCBI Taxonomy" id="73030"/>
    <lineage>
        <taxon>Bacteria</taxon>
        <taxon>Pseudomonadati</taxon>
        <taxon>Pseudomonadota</taxon>
        <taxon>Betaproteobacteria</taxon>
        <taxon>Rhodocyclales</taxon>
        <taxon>Azonexaceae</taxon>
        <taxon>Dechloromonas</taxon>
    </lineage>
</organism>
<sequence>MENKDRKKILKLTRTLTDRLSREFPQVEEYQWTDAISKMLVDVLYTQPLWESLEDDGLYDGVPASREITEAMAGDDLV</sequence>
<dbReference type="AlphaFoldDB" id="A0A930G033"/>
<gene>
    <name evidence="1" type="ORF">HXL68_13540</name>
</gene>
<dbReference type="Proteomes" id="UP000718593">
    <property type="component" value="Unassembled WGS sequence"/>
</dbReference>
<accession>A0A930G033</accession>
<proteinExistence type="predicted"/>
<protein>
    <submittedName>
        <fullName evidence="1">Uncharacterized protein</fullName>
    </submittedName>
</protein>
<comment type="caution">
    <text evidence="1">The sequence shown here is derived from an EMBL/GenBank/DDBJ whole genome shotgun (WGS) entry which is preliminary data.</text>
</comment>